<gene>
    <name evidence="3" type="ORF">WMO46_08185</name>
</gene>
<feature type="domain" description="M23ase beta-sheet core" evidence="2">
    <location>
        <begin position="190"/>
        <end position="283"/>
    </location>
</feature>
<dbReference type="InterPro" id="IPR016047">
    <property type="entry name" value="M23ase_b-sheet_dom"/>
</dbReference>
<reference evidence="3 4" key="1">
    <citation type="submission" date="2024-03" db="EMBL/GenBank/DDBJ databases">
        <title>Human intestinal bacterial collection.</title>
        <authorList>
            <person name="Pauvert C."/>
            <person name="Hitch T.C.A."/>
            <person name="Clavel T."/>
        </authorList>
    </citation>
    <scope>NUCLEOTIDE SEQUENCE [LARGE SCALE GENOMIC DNA]</scope>
    <source>
        <strain evidence="3 4">CLA-KB-H122</strain>
    </source>
</reference>
<organism evidence="3 4">
    <name type="scientific">Alistipes intestinihominis</name>
    <dbReference type="NCBI Taxonomy" id="3133172"/>
    <lineage>
        <taxon>Bacteria</taxon>
        <taxon>Pseudomonadati</taxon>
        <taxon>Bacteroidota</taxon>
        <taxon>Bacteroidia</taxon>
        <taxon>Bacteroidales</taxon>
        <taxon>Rikenellaceae</taxon>
        <taxon>Alistipes</taxon>
    </lineage>
</organism>
<dbReference type="GO" id="GO:0016787">
    <property type="term" value="F:hydrolase activity"/>
    <property type="evidence" value="ECO:0007669"/>
    <property type="project" value="UniProtKB-KW"/>
</dbReference>
<sequence>MKFLKRIRAWWRGLFRKRRFSMLNATDNSEEWHIHLSPASVFAGLVAFVLLLFILTLSLVAYSPVLEFLPGYRTEADRSRESLQQNIIRLDSMERMMNDMMTYNRNIALIMEGRTPVARTLAASDSSRISKVLVMPSPEDSLLRAQMEGDGEYAIAPRSEGSRRKIREAIELATPVEGIITGRFDIKQGNFGVKIAAAAGDRIAAIDNGTVVQSLWAPEAGYTVVLQHAGNLISIYKNLSQSLVSVGQTIRSGELIGYNAEAENGEVKLFEFELWNNGKPVDPEGYIVF</sequence>
<evidence type="ECO:0000313" key="3">
    <source>
        <dbReference type="EMBL" id="MEQ2544922.1"/>
    </source>
</evidence>
<keyword evidence="4" id="KW-1185">Reference proteome</keyword>
<keyword evidence="3" id="KW-0378">Hydrolase</keyword>
<evidence type="ECO:0000259" key="2">
    <source>
        <dbReference type="Pfam" id="PF01551"/>
    </source>
</evidence>
<dbReference type="PANTHER" id="PTHR21666">
    <property type="entry name" value="PEPTIDASE-RELATED"/>
    <property type="match status" value="1"/>
</dbReference>
<dbReference type="Gene3D" id="2.70.70.10">
    <property type="entry name" value="Glucose Permease (Domain IIA)"/>
    <property type="match status" value="1"/>
</dbReference>
<protein>
    <submittedName>
        <fullName evidence="3">M23 family metallopeptidase</fullName>
        <ecNumber evidence="3">3.4.-.-</ecNumber>
    </submittedName>
</protein>
<dbReference type="EMBL" id="JBBMFL010000008">
    <property type="protein sequence ID" value="MEQ2544922.1"/>
    <property type="molecule type" value="Genomic_DNA"/>
</dbReference>
<evidence type="ECO:0000256" key="1">
    <source>
        <dbReference type="ARBA" id="ARBA00022729"/>
    </source>
</evidence>
<proteinExistence type="predicted"/>
<accession>A0ABV1GWZ3</accession>
<dbReference type="SUPFAM" id="SSF51261">
    <property type="entry name" value="Duplicated hybrid motif"/>
    <property type="match status" value="1"/>
</dbReference>
<dbReference type="Proteomes" id="UP001460202">
    <property type="component" value="Unassembled WGS sequence"/>
</dbReference>
<dbReference type="PANTHER" id="PTHR21666:SF289">
    <property type="entry name" value="L-ALA--D-GLU ENDOPEPTIDASE"/>
    <property type="match status" value="1"/>
</dbReference>
<name>A0ABV1GWZ3_9BACT</name>
<dbReference type="CDD" id="cd12797">
    <property type="entry name" value="M23_peptidase"/>
    <property type="match status" value="1"/>
</dbReference>
<dbReference type="InterPro" id="IPR050570">
    <property type="entry name" value="Cell_wall_metabolism_enzyme"/>
</dbReference>
<dbReference type="RefSeq" id="WP_349094169.1">
    <property type="nucleotide sequence ID" value="NZ_JBBMFL010000008.1"/>
</dbReference>
<keyword evidence="1" id="KW-0732">Signal</keyword>
<dbReference type="Pfam" id="PF01551">
    <property type="entry name" value="Peptidase_M23"/>
    <property type="match status" value="1"/>
</dbReference>
<dbReference type="InterPro" id="IPR011055">
    <property type="entry name" value="Dup_hybrid_motif"/>
</dbReference>
<evidence type="ECO:0000313" key="4">
    <source>
        <dbReference type="Proteomes" id="UP001460202"/>
    </source>
</evidence>
<dbReference type="EC" id="3.4.-.-" evidence="3"/>
<comment type="caution">
    <text evidence="3">The sequence shown here is derived from an EMBL/GenBank/DDBJ whole genome shotgun (WGS) entry which is preliminary data.</text>
</comment>